<organism evidence="1 2">
    <name type="scientific">Brachionus plicatilis</name>
    <name type="common">Marine rotifer</name>
    <name type="synonym">Brachionus muelleri</name>
    <dbReference type="NCBI Taxonomy" id="10195"/>
    <lineage>
        <taxon>Eukaryota</taxon>
        <taxon>Metazoa</taxon>
        <taxon>Spiralia</taxon>
        <taxon>Gnathifera</taxon>
        <taxon>Rotifera</taxon>
        <taxon>Eurotatoria</taxon>
        <taxon>Monogononta</taxon>
        <taxon>Pseudotrocha</taxon>
        <taxon>Ploima</taxon>
        <taxon>Brachionidae</taxon>
        <taxon>Brachionus</taxon>
    </lineage>
</organism>
<gene>
    <name evidence="1" type="ORF">BpHYR1_009286</name>
</gene>
<evidence type="ECO:0000313" key="1">
    <source>
        <dbReference type="EMBL" id="RNA42156.1"/>
    </source>
</evidence>
<dbReference type="Proteomes" id="UP000276133">
    <property type="component" value="Unassembled WGS sequence"/>
</dbReference>
<accession>A0A3M7T2D1</accession>
<proteinExistence type="predicted"/>
<dbReference type="AlphaFoldDB" id="A0A3M7T2D1"/>
<comment type="caution">
    <text evidence="1">The sequence shown here is derived from an EMBL/GenBank/DDBJ whole genome shotgun (WGS) entry which is preliminary data.</text>
</comment>
<protein>
    <submittedName>
        <fullName evidence="1">Uncharacterized protein</fullName>
    </submittedName>
</protein>
<reference evidence="1 2" key="1">
    <citation type="journal article" date="2018" name="Sci. Rep.">
        <title>Genomic signatures of local adaptation to the degree of environmental predictability in rotifers.</title>
        <authorList>
            <person name="Franch-Gras L."/>
            <person name="Hahn C."/>
            <person name="Garcia-Roger E.M."/>
            <person name="Carmona M.J."/>
            <person name="Serra M."/>
            <person name="Gomez A."/>
        </authorList>
    </citation>
    <scope>NUCLEOTIDE SEQUENCE [LARGE SCALE GENOMIC DNA]</scope>
    <source>
        <strain evidence="1">HYR1</strain>
    </source>
</reference>
<keyword evidence="2" id="KW-1185">Reference proteome</keyword>
<sequence>MHAVQKTAREGQVYLNTFVIRIILMDELLDTIRSRLVQNFSPSCQNKQNYLIENFQVPQFN</sequence>
<name>A0A3M7T2D1_BRAPC</name>
<dbReference type="EMBL" id="REGN01000409">
    <property type="protein sequence ID" value="RNA42156.1"/>
    <property type="molecule type" value="Genomic_DNA"/>
</dbReference>
<evidence type="ECO:0000313" key="2">
    <source>
        <dbReference type="Proteomes" id="UP000276133"/>
    </source>
</evidence>